<dbReference type="Pfam" id="PF00069">
    <property type="entry name" value="Pkinase"/>
    <property type="match status" value="1"/>
</dbReference>
<dbReference type="Gene3D" id="1.10.238.10">
    <property type="entry name" value="EF-hand"/>
    <property type="match status" value="1"/>
</dbReference>
<evidence type="ECO:0000256" key="2">
    <source>
        <dbReference type="ARBA" id="ARBA00011245"/>
    </source>
</evidence>
<keyword evidence="5" id="KW-0808">Transferase</keyword>
<dbReference type="InterPro" id="IPR000719">
    <property type="entry name" value="Prot_kinase_dom"/>
</dbReference>
<dbReference type="Pfam" id="PF13833">
    <property type="entry name" value="EF-hand_8"/>
    <property type="match status" value="1"/>
</dbReference>
<dbReference type="InterPro" id="IPR011992">
    <property type="entry name" value="EF-hand-dom_pair"/>
</dbReference>
<comment type="cofactor">
    <cofactor evidence="1">
        <name>Mg(2+)</name>
        <dbReference type="ChEBI" id="CHEBI:18420"/>
    </cofactor>
</comment>
<dbReference type="PROSITE" id="PS00018">
    <property type="entry name" value="EF_HAND_1"/>
    <property type="match status" value="1"/>
</dbReference>
<evidence type="ECO:0000256" key="10">
    <source>
        <dbReference type="ARBA" id="ARBA00022837"/>
    </source>
</evidence>
<evidence type="ECO:0000256" key="5">
    <source>
        <dbReference type="ARBA" id="ARBA00022679"/>
    </source>
</evidence>
<dbReference type="PROSITE" id="PS50011">
    <property type="entry name" value="PROTEIN_KINASE_DOM"/>
    <property type="match status" value="1"/>
</dbReference>
<dbReference type="EC" id="2.7.11.1" evidence="3"/>
<comment type="catalytic activity">
    <reaction evidence="13">
        <text>L-threonyl-[protein] + ATP = O-phospho-L-threonyl-[protein] + ADP + H(+)</text>
        <dbReference type="Rhea" id="RHEA:46608"/>
        <dbReference type="Rhea" id="RHEA-COMP:11060"/>
        <dbReference type="Rhea" id="RHEA-COMP:11605"/>
        <dbReference type="ChEBI" id="CHEBI:15378"/>
        <dbReference type="ChEBI" id="CHEBI:30013"/>
        <dbReference type="ChEBI" id="CHEBI:30616"/>
        <dbReference type="ChEBI" id="CHEBI:61977"/>
        <dbReference type="ChEBI" id="CHEBI:456216"/>
        <dbReference type="EC" id="2.7.11.1"/>
    </reaction>
</comment>
<evidence type="ECO:0000256" key="9">
    <source>
        <dbReference type="ARBA" id="ARBA00022777"/>
    </source>
</evidence>
<evidence type="ECO:0000259" key="16">
    <source>
        <dbReference type="PROSITE" id="PS50011"/>
    </source>
</evidence>
<evidence type="ECO:0000256" key="8">
    <source>
        <dbReference type="ARBA" id="ARBA00022741"/>
    </source>
</evidence>
<evidence type="ECO:0000313" key="18">
    <source>
        <dbReference type="EMBL" id="CAE4589026.1"/>
    </source>
</evidence>
<dbReference type="SMART" id="SM00054">
    <property type="entry name" value="EFh"/>
    <property type="match status" value="3"/>
</dbReference>
<keyword evidence="11 15" id="KW-0067">ATP-binding</keyword>
<keyword evidence="9" id="KW-0418">Kinase</keyword>
<keyword evidence="6" id="KW-0479">Metal-binding</keyword>
<dbReference type="PROSITE" id="PS00108">
    <property type="entry name" value="PROTEIN_KINASE_ST"/>
    <property type="match status" value="1"/>
</dbReference>
<evidence type="ECO:0000256" key="14">
    <source>
        <dbReference type="ARBA" id="ARBA00048679"/>
    </source>
</evidence>
<evidence type="ECO:0000256" key="11">
    <source>
        <dbReference type="ARBA" id="ARBA00022840"/>
    </source>
</evidence>
<name>A0A7S4UJZ6_9DINO</name>
<evidence type="ECO:0000256" key="7">
    <source>
        <dbReference type="ARBA" id="ARBA00022737"/>
    </source>
</evidence>
<dbReference type="InterPro" id="IPR050205">
    <property type="entry name" value="CDPK_Ser/Thr_kinases"/>
</dbReference>
<evidence type="ECO:0000256" key="13">
    <source>
        <dbReference type="ARBA" id="ARBA00047899"/>
    </source>
</evidence>
<dbReference type="GO" id="GO:0004674">
    <property type="term" value="F:protein serine/threonine kinase activity"/>
    <property type="evidence" value="ECO:0007669"/>
    <property type="project" value="UniProtKB-KW"/>
</dbReference>
<dbReference type="FunFam" id="3.30.200.20:FF:000315">
    <property type="entry name" value="Calcium-dependent protein kinase 3"/>
    <property type="match status" value="1"/>
</dbReference>
<dbReference type="EMBL" id="HBNR01033876">
    <property type="protein sequence ID" value="CAE4589026.1"/>
    <property type="molecule type" value="Transcribed_RNA"/>
</dbReference>
<feature type="domain" description="EF-hand" evidence="17">
    <location>
        <begin position="394"/>
        <end position="429"/>
    </location>
</feature>
<evidence type="ECO:0000256" key="3">
    <source>
        <dbReference type="ARBA" id="ARBA00012513"/>
    </source>
</evidence>
<dbReference type="FunFam" id="1.10.510.10:FF:000571">
    <property type="entry name" value="Maternal embryonic leucine zipper kinase"/>
    <property type="match status" value="1"/>
</dbReference>
<feature type="domain" description="EF-hand" evidence="17">
    <location>
        <begin position="466"/>
        <end position="501"/>
    </location>
</feature>
<dbReference type="Pfam" id="PF13499">
    <property type="entry name" value="EF-hand_7"/>
    <property type="match status" value="1"/>
</dbReference>
<comment type="subunit">
    <text evidence="2">Monomer.</text>
</comment>
<dbReference type="Gene3D" id="3.30.200.20">
    <property type="entry name" value="Phosphorylase Kinase, domain 1"/>
    <property type="match status" value="1"/>
</dbReference>
<dbReference type="InterPro" id="IPR017441">
    <property type="entry name" value="Protein_kinase_ATP_BS"/>
</dbReference>
<keyword evidence="4" id="KW-0723">Serine/threonine-protein kinase</keyword>
<dbReference type="Gene3D" id="1.10.510.10">
    <property type="entry name" value="Transferase(Phosphotransferase) domain 1"/>
    <property type="match status" value="1"/>
</dbReference>
<accession>A0A7S4UJZ6</accession>
<evidence type="ECO:0000259" key="17">
    <source>
        <dbReference type="PROSITE" id="PS50222"/>
    </source>
</evidence>
<dbReference type="InterPro" id="IPR002048">
    <property type="entry name" value="EF_hand_dom"/>
</dbReference>
<evidence type="ECO:0000256" key="12">
    <source>
        <dbReference type="ARBA" id="ARBA00024334"/>
    </source>
</evidence>
<gene>
    <name evidence="18" type="ORF">AMON00008_LOCUS23246</name>
</gene>
<comment type="catalytic activity">
    <reaction evidence="14">
        <text>L-seryl-[protein] + ATP = O-phospho-L-seryl-[protein] + ADP + H(+)</text>
        <dbReference type="Rhea" id="RHEA:17989"/>
        <dbReference type="Rhea" id="RHEA-COMP:9863"/>
        <dbReference type="Rhea" id="RHEA-COMP:11604"/>
        <dbReference type="ChEBI" id="CHEBI:15378"/>
        <dbReference type="ChEBI" id="CHEBI:29999"/>
        <dbReference type="ChEBI" id="CHEBI:30616"/>
        <dbReference type="ChEBI" id="CHEBI:83421"/>
        <dbReference type="ChEBI" id="CHEBI:456216"/>
        <dbReference type="EC" id="2.7.11.1"/>
    </reaction>
</comment>
<dbReference type="PROSITE" id="PS00107">
    <property type="entry name" value="PROTEIN_KINASE_ATP"/>
    <property type="match status" value="1"/>
</dbReference>
<feature type="domain" description="Protein kinase" evidence="16">
    <location>
        <begin position="74"/>
        <end position="337"/>
    </location>
</feature>
<dbReference type="CDD" id="cd00051">
    <property type="entry name" value="EFh"/>
    <property type="match status" value="1"/>
</dbReference>
<dbReference type="SMART" id="SM00220">
    <property type="entry name" value="S_TKc"/>
    <property type="match status" value="1"/>
</dbReference>
<dbReference type="PANTHER" id="PTHR24349">
    <property type="entry name" value="SERINE/THREONINE-PROTEIN KINASE"/>
    <property type="match status" value="1"/>
</dbReference>
<comment type="similarity">
    <text evidence="12">Belongs to the protein kinase superfamily. Ser/Thr protein kinase family. CDPK subfamily.</text>
</comment>
<proteinExistence type="inferred from homology"/>
<dbReference type="InterPro" id="IPR008271">
    <property type="entry name" value="Ser/Thr_kinase_AS"/>
</dbReference>
<dbReference type="SUPFAM" id="SSF56112">
    <property type="entry name" value="Protein kinase-like (PK-like)"/>
    <property type="match status" value="1"/>
</dbReference>
<feature type="binding site" evidence="15">
    <location>
        <position position="107"/>
    </location>
    <ligand>
        <name>ATP</name>
        <dbReference type="ChEBI" id="CHEBI:30616"/>
    </ligand>
</feature>
<sequence length="569" mass="62961">MPSALAPHGCRWCCWPCPFQDLAGLFYGLRFHRGSLAPLVKQNVLSRRPSKQGVLDIHALLLCPDPSRHLNDAYRTLGNLGKGGFGSVFRVRHLATSEERAVKVIRKPPDAGDLDRVLLEVALLIQLDHPNIMKFHEYFEDKNFVCLVTELCMGGNLGELNVQDNTMDEIRLLFRDVVGAVAYLHSKGIAHRDLKFQNCLLTAADHCHRPVAKLIDFGLSSVRRPGDASGRWMKEPVGTVAFVAPEVLSDTHYGPECDVWSIGIMLYIVLTDQHPFTDRAPAVSGVLVHAIKRGPMRLGPLDGASADSDARDLLLKLLRKDPHKRLDARTALAHRFIRGLADGNASPSAACQGRTPRISQLGMQSMMDRLCSFVHFTCFERAIMTLVAHEAQAREVEDLRAAFVALDADRAGYLSRREFRAAVSAKGIAPPEAELEAALQALDPDGDDKIEYTDWLAATLSPAAITKDTAMRELFNFFDIHGEGQVSKDDLRDVLGEDVAEEVLKRTHHENGNGGVSWQEFKVSRSFSRCISPCLARLPSLTVSRFAVLIADVARHLESVGRRRPRLPG</sequence>
<dbReference type="GO" id="GO:0005509">
    <property type="term" value="F:calcium ion binding"/>
    <property type="evidence" value="ECO:0007669"/>
    <property type="project" value="InterPro"/>
</dbReference>
<evidence type="ECO:0000256" key="1">
    <source>
        <dbReference type="ARBA" id="ARBA00001946"/>
    </source>
</evidence>
<keyword evidence="10" id="KW-0106">Calcium</keyword>
<keyword evidence="8 15" id="KW-0547">Nucleotide-binding</keyword>
<evidence type="ECO:0000256" key="6">
    <source>
        <dbReference type="ARBA" id="ARBA00022723"/>
    </source>
</evidence>
<dbReference type="AlphaFoldDB" id="A0A7S4UJZ6"/>
<protein>
    <recommendedName>
        <fullName evidence="3">non-specific serine/threonine protein kinase</fullName>
        <ecNumber evidence="3">2.7.11.1</ecNumber>
    </recommendedName>
</protein>
<keyword evidence="7" id="KW-0677">Repeat</keyword>
<reference evidence="18" key="1">
    <citation type="submission" date="2021-01" db="EMBL/GenBank/DDBJ databases">
        <authorList>
            <person name="Corre E."/>
            <person name="Pelletier E."/>
            <person name="Niang G."/>
            <person name="Scheremetjew M."/>
            <person name="Finn R."/>
            <person name="Kale V."/>
            <person name="Holt S."/>
            <person name="Cochrane G."/>
            <person name="Meng A."/>
            <person name="Brown T."/>
            <person name="Cohen L."/>
        </authorList>
    </citation>
    <scope>NUCLEOTIDE SEQUENCE</scope>
    <source>
        <strain evidence="18">CCMP3105</strain>
    </source>
</reference>
<dbReference type="GO" id="GO:0005524">
    <property type="term" value="F:ATP binding"/>
    <property type="evidence" value="ECO:0007669"/>
    <property type="project" value="UniProtKB-UniRule"/>
</dbReference>
<dbReference type="InterPro" id="IPR011009">
    <property type="entry name" value="Kinase-like_dom_sf"/>
</dbReference>
<dbReference type="SUPFAM" id="SSF47473">
    <property type="entry name" value="EF-hand"/>
    <property type="match status" value="1"/>
</dbReference>
<evidence type="ECO:0000256" key="4">
    <source>
        <dbReference type="ARBA" id="ARBA00022527"/>
    </source>
</evidence>
<dbReference type="InterPro" id="IPR018247">
    <property type="entry name" value="EF_Hand_1_Ca_BS"/>
</dbReference>
<evidence type="ECO:0000256" key="15">
    <source>
        <dbReference type="PROSITE-ProRule" id="PRU10141"/>
    </source>
</evidence>
<dbReference type="PROSITE" id="PS50222">
    <property type="entry name" value="EF_HAND_2"/>
    <property type="match status" value="2"/>
</dbReference>
<organism evidence="18">
    <name type="scientific">Alexandrium monilatum</name>
    <dbReference type="NCBI Taxonomy" id="311494"/>
    <lineage>
        <taxon>Eukaryota</taxon>
        <taxon>Sar</taxon>
        <taxon>Alveolata</taxon>
        <taxon>Dinophyceae</taxon>
        <taxon>Gonyaulacales</taxon>
        <taxon>Pyrocystaceae</taxon>
        <taxon>Alexandrium</taxon>
    </lineage>
</organism>